<comment type="caution">
    <text evidence="1">The sequence shown here is derived from an EMBL/GenBank/DDBJ whole genome shotgun (WGS) entry which is preliminary data.</text>
</comment>
<dbReference type="AlphaFoldDB" id="H0QUP4"/>
<dbReference type="GO" id="GO:0004806">
    <property type="term" value="F:triacylglycerol lipase activity"/>
    <property type="evidence" value="ECO:0007669"/>
    <property type="project" value="InterPro"/>
</dbReference>
<organism evidence="1 2">
    <name type="scientific">Gordonia effusa NBRC 100432</name>
    <dbReference type="NCBI Taxonomy" id="1077974"/>
    <lineage>
        <taxon>Bacteria</taxon>
        <taxon>Bacillati</taxon>
        <taxon>Actinomycetota</taxon>
        <taxon>Actinomycetes</taxon>
        <taxon>Mycobacteriales</taxon>
        <taxon>Gordoniaceae</taxon>
        <taxon>Gordonia</taxon>
    </lineage>
</organism>
<dbReference type="InterPro" id="IPR005152">
    <property type="entry name" value="Lipase_secreted"/>
</dbReference>
<protein>
    <submittedName>
        <fullName evidence="1">Putative lipase</fullName>
    </submittedName>
</protein>
<dbReference type="RefSeq" id="WP_007315883.1">
    <property type="nucleotide sequence ID" value="NZ_BAEH01000005.1"/>
</dbReference>
<dbReference type="SUPFAM" id="SSF53474">
    <property type="entry name" value="alpha/beta-Hydrolases"/>
    <property type="match status" value="1"/>
</dbReference>
<name>H0QUP4_9ACTN</name>
<dbReference type="Pfam" id="PF03583">
    <property type="entry name" value="LIP"/>
    <property type="match status" value="1"/>
</dbReference>
<reference evidence="1 2" key="1">
    <citation type="submission" date="2011-12" db="EMBL/GenBank/DDBJ databases">
        <title>Whole genome shotgun sequence of Gordonia effusa NBRC 100432.</title>
        <authorList>
            <person name="Yoshida I."/>
            <person name="Takarada H."/>
            <person name="Hosoyama A."/>
            <person name="Tsuchikane K."/>
            <person name="Katsumata H."/>
            <person name="Yamazaki S."/>
            <person name="Fujita N."/>
        </authorList>
    </citation>
    <scope>NUCLEOTIDE SEQUENCE [LARGE SCALE GENOMIC DNA]</scope>
    <source>
        <strain evidence="1 2">NBRC 100432</strain>
    </source>
</reference>
<sequence length="364" mass="39237">MTNQALDTPGILISCEPTRACLLPGIKLSARAWAIRYTTSTATGGIIEATGTVLVPTARSPHALIGYAVGTQGLAPRASAASAQLAFGLEYEAVFLAAGLRRGWVLAVPDYPGLGTGTTHPYVIGHALGPAVLDLLRAARQITHERLADLPIAITGYSEGGCAAGWALQLHPTYAPELPVVAGAVGAPPADLLDCYERHQRSPYSFLLAYGLIGLDAAYPDLHATRHLNWRGRQLFRIFRHTHVVAAVILGLIGWLLPLFRVESCVNEHPLDDPDVRAHLELNRLGDSPPSVPTFLATGMWDQAIPYRQTVDLDARWATAGAQVTTNLIPRREHITGALAFARRAYPFLDRHLVTSDQQLPEAS</sequence>
<dbReference type="STRING" id="1077974.GOEFS_005_00040"/>
<dbReference type="OrthoDB" id="9798122at2"/>
<dbReference type="InterPro" id="IPR029058">
    <property type="entry name" value="AB_hydrolase_fold"/>
</dbReference>
<dbReference type="Gene3D" id="3.40.50.1820">
    <property type="entry name" value="alpha/beta hydrolase"/>
    <property type="match status" value="1"/>
</dbReference>
<dbReference type="eggNOG" id="COG1506">
    <property type="taxonomic scope" value="Bacteria"/>
</dbReference>
<accession>H0QUP4</accession>
<dbReference type="PANTHER" id="PTHR34853">
    <property type="match status" value="1"/>
</dbReference>
<gene>
    <name evidence="1" type="ORF">GOEFS_005_00040</name>
</gene>
<dbReference type="PANTHER" id="PTHR34853:SF1">
    <property type="entry name" value="LIPASE 5"/>
    <property type="match status" value="1"/>
</dbReference>
<dbReference type="EMBL" id="BAEH01000005">
    <property type="protein sequence ID" value="GAB16545.1"/>
    <property type="molecule type" value="Genomic_DNA"/>
</dbReference>
<proteinExistence type="predicted"/>
<dbReference type="GO" id="GO:0016042">
    <property type="term" value="P:lipid catabolic process"/>
    <property type="evidence" value="ECO:0007669"/>
    <property type="project" value="InterPro"/>
</dbReference>
<dbReference type="Proteomes" id="UP000035034">
    <property type="component" value="Unassembled WGS sequence"/>
</dbReference>
<dbReference type="PIRSF" id="PIRSF029171">
    <property type="entry name" value="Esterase_LipA"/>
    <property type="match status" value="1"/>
</dbReference>
<keyword evidence="2" id="KW-1185">Reference proteome</keyword>
<dbReference type="Gene3D" id="1.10.260.130">
    <property type="match status" value="1"/>
</dbReference>
<evidence type="ECO:0000313" key="2">
    <source>
        <dbReference type="Proteomes" id="UP000035034"/>
    </source>
</evidence>
<evidence type="ECO:0000313" key="1">
    <source>
        <dbReference type="EMBL" id="GAB16545.1"/>
    </source>
</evidence>